<dbReference type="CDD" id="cd06433">
    <property type="entry name" value="GT_2_WfgS_like"/>
    <property type="match status" value="1"/>
</dbReference>
<protein>
    <recommendedName>
        <fullName evidence="1">Glycosyltransferase 2-like domain-containing protein</fullName>
    </recommendedName>
</protein>
<dbReference type="PANTHER" id="PTHR22916">
    <property type="entry name" value="GLYCOSYLTRANSFERASE"/>
    <property type="match status" value="1"/>
</dbReference>
<name>A0ABP9FSV4_9SPHI</name>
<dbReference type="Gene3D" id="3.90.550.10">
    <property type="entry name" value="Spore Coat Polysaccharide Biosynthesis Protein SpsA, Chain A"/>
    <property type="match status" value="1"/>
</dbReference>
<dbReference type="Proteomes" id="UP001501436">
    <property type="component" value="Unassembled WGS sequence"/>
</dbReference>
<comment type="caution">
    <text evidence="2">The sequence shown here is derived from an EMBL/GenBank/DDBJ whole genome shotgun (WGS) entry which is preliminary data.</text>
</comment>
<dbReference type="EMBL" id="BAABJI010000002">
    <property type="protein sequence ID" value="GAA4914737.1"/>
    <property type="molecule type" value="Genomic_DNA"/>
</dbReference>
<reference evidence="3" key="1">
    <citation type="journal article" date="2019" name="Int. J. Syst. Evol. Microbiol.">
        <title>The Global Catalogue of Microorganisms (GCM) 10K type strain sequencing project: providing services to taxonomists for standard genome sequencing and annotation.</title>
        <authorList>
            <consortium name="The Broad Institute Genomics Platform"/>
            <consortium name="The Broad Institute Genome Sequencing Center for Infectious Disease"/>
            <person name="Wu L."/>
            <person name="Ma J."/>
        </authorList>
    </citation>
    <scope>NUCLEOTIDE SEQUENCE [LARGE SCALE GENOMIC DNA]</scope>
    <source>
        <strain evidence="3">JCM 18283</strain>
    </source>
</reference>
<proteinExistence type="predicted"/>
<sequence length="325" mass="38116">MSLLAQLPQVSSKKGWAWTKEVDPRIYDTQKHWPKISIVTPSYNQGVFLEETIRSILLQNYPNLEYIVIDGGSTDDSVDILKKYDKWITSWVSEKDNGQANAINKGITLCTGTIFNWINSDDYLAPMSLFYIARAFVKGGSVAGKVHNFYQDNPGFKDIIQNSDLDINNFLSLRDTFHQPGVWCDLDNIRQTGKFSESSSYYFDRIFFTKYFLQFPQVIYNQNVFVHFRYHASSKTIVIRDSKADELISHYYRLIDDPAYRNYKKELQWALDYQLLPEKRISQWEFDNIGKRLHNRLSSYAALLVRYPGLLRTRHYFTKLKRSVI</sequence>
<evidence type="ECO:0000313" key="3">
    <source>
        <dbReference type="Proteomes" id="UP001501436"/>
    </source>
</evidence>
<dbReference type="RefSeq" id="WP_345330777.1">
    <property type="nucleotide sequence ID" value="NZ_BAABJI010000002.1"/>
</dbReference>
<keyword evidence="3" id="KW-1185">Reference proteome</keyword>
<evidence type="ECO:0000259" key="1">
    <source>
        <dbReference type="Pfam" id="PF00535"/>
    </source>
</evidence>
<accession>A0ABP9FSV4</accession>
<dbReference type="SUPFAM" id="SSF53448">
    <property type="entry name" value="Nucleotide-diphospho-sugar transferases"/>
    <property type="match status" value="1"/>
</dbReference>
<dbReference type="PANTHER" id="PTHR22916:SF65">
    <property type="entry name" value="SLR1065 PROTEIN"/>
    <property type="match status" value="1"/>
</dbReference>
<dbReference type="InterPro" id="IPR029044">
    <property type="entry name" value="Nucleotide-diphossugar_trans"/>
</dbReference>
<dbReference type="InterPro" id="IPR001173">
    <property type="entry name" value="Glyco_trans_2-like"/>
</dbReference>
<dbReference type="Pfam" id="PF00535">
    <property type="entry name" value="Glycos_transf_2"/>
    <property type="match status" value="1"/>
</dbReference>
<evidence type="ECO:0000313" key="2">
    <source>
        <dbReference type="EMBL" id="GAA4914737.1"/>
    </source>
</evidence>
<organism evidence="2 3">
    <name type="scientific">Mucilaginibacter defluvii</name>
    <dbReference type="NCBI Taxonomy" id="1196019"/>
    <lineage>
        <taxon>Bacteria</taxon>
        <taxon>Pseudomonadati</taxon>
        <taxon>Bacteroidota</taxon>
        <taxon>Sphingobacteriia</taxon>
        <taxon>Sphingobacteriales</taxon>
        <taxon>Sphingobacteriaceae</taxon>
        <taxon>Mucilaginibacter</taxon>
    </lineage>
</organism>
<gene>
    <name evidence="2" type="ORF">GCM10023313_17660</name>
</gene>
<feature type="domain" description="Glycosyltransferase 2-like" evidence="1">
    <location>
        <begin position="37"/>
        <end position="161"/>
    </location>
</feature>